<accession>A0A0E0CBU6</accession>
<name>A0A0E0CBU6_9ORYZ</name>
<evidence type="ECO:0000256" key="1">
    <source>
        <dbReference type="SAM" id="Phobius"/>
    </source>
</evidence>
<feature type="transmembrane region" description="Helical" evidence="1">
    <location>
        <begin position="32"/>
        <end position="53"/>
    </location>
</feature>
<keyword evidence="3" id="KW-1185">Reference proteome</keyword>
<reference evidence="2" key="2">
    <citation type="submission" date="2018-05" db="EMBL/GenBank/DDBJ databases">
        <title>OmerRS3 (Oryza meridionalis Reference Sequence Version 3).</title>
        <authorList>
            <person name="Zhang J."/>
            <person name="Kudrna D."/>
            <person name="Lee S."/>
            <person name="Talag J."/>
            <person name="Welchert J."/>
            <person name="Wing R.A."/>
        </authorList>
    </citation>
    <scope>NUCLEOTIDE SEQUENCE [LARGE SCALE GENOMIC DNA]</scope>
    <source>
        <strain evidence="2">cv. OR44</strain>
    </source>
</reference>
<dbReference type="HOGENOM" id="CLU_2907929_0_0_1"/>
<keyword evidence="1" id="KW-1133">Transmembrane helix</keyword>
<proteinExistence type="predicted"/>
<protein>
    <submittedName>
        <fullName evidence="2">Uncharacterized protein</fullName>
    </submittedName>
</protein>
<organism evidence="2">
    <name type="scientific">Oryza meridionalis</name>
    <dbReference type="NCBI Taxonomy" id="40149"/>
    <lineage>
        <taxon>Eukaryota</taxon>
        <taxon>Viridiplantae</taxon>
        <taxon>Streptophyta</taxon>
        <taxon>Embryophyta</taxon>
        <taxon>Tracheophyta</taxon>
        <taxon>Spermatophyta</taxon>
        <taxon>Magnoliopsida</taxon>
        <taxon>Liliopsida</taxon>
        <taxon>Poales</taxon>
        <taxon>Poaceae</taxon>
        <taxon>BOP clade</taxon>
        <taxon>Oryzoideae</taxon>
        <taxon>Oryzeae</taxon>
        <taxon>Oryzinae</taxon>
        <taxon>Oryza</taxon>
    </lineage>
</organism>
<dbReference type="Proteomes" id="UP000008021">
    <property type="component" value="Chromosome 1"/>
</dbReference>
<evidence type="ECO:0000313" key="3">
    <source>
        <dbReference type="Proteomes" id="UP000008021"/>
    </source>
</evidence>
<dbReference type="Gramene" id="OMERI01G38090.2">
    <property type="protein sequence ID" value="OMERI01G38090.2"/>
    <property type="gene ID" value="OMERI01G38090"/>
</dbReference>
<keyword evidence="1" id="KW-0812">Transmembrane</keyword>
<sequence length="62" mass="6783">MLLFLQGKNLIAVVDLPEIVAISEKNNGIIKAFVILAINTSPPFSFLLIALTLQFQSLPRTS</sequence>
<keyword evidence="1" id="KW-0472">Membrane</keyword>
<dbReference type="AlphaFoldDB" id="A0A0E0CBU6"/>
<dbReference type="EnsemblPlants" id="OMERI01G38090.2">
    <property type="protein sequence ID" value="OMERI01G38090.2"/>
    <property type="gene ID" value="OMERI01G38090"/>
</dbReference>
<reference evidence="2" key="1">
    <citation type="submission" date="2015-04" db="UniProtKB">
        <authorList>
            <consortium name="EnsemblPlants"/>
        </authorList>
    </citation>
    <scope>IDENTIFICATION</scope>
</reference>
<evidence type="ECO:0000313" key="2">
    <source>
        <dbReference type="EnsemblPlants" id="OMERI01G38090.2"/>
    </source>
</evidence>